<keyword evidence="1" id="KW-0472">Membrane</keyword>
<dbReference type="Proteomes" id="UP000308267">
    <property type="component" value="Unassembled WGS sequence"/>
</dbReference>
<dbReference type="OrthoDB" id="10340650at2759"/>
<keyword evidence="1" id="KW-1133">Transmembrane helix</keyword>
<keyword evidence="4" id="KW-1185">Reference proteome</keyword>
<feature type="transmembrane region" description="Helical" evidence="1">
    <location>
        <begin position="74"/>
        <end position="96"/>
    </location>
</feature>
<name>A0A4S2LMT8_OPIFE</name>
<organism evidence="3 4">
    <name type="scientific">Opisthorchis felineus</name>
    <dbReference type="NCBI Taxonomy" id="147828"/>
    <lineage>
        <taxon>Eukaryota</taxon>
        <taxon>Metazoa</taxon>
        <taxon>Spiralia</taxon>
        <taxon>Lophotrochozoa</taxon>
        <taxon>Platyhelminthes</taxon>
        <taxon>Trematoda</taxon>
        <taxon>Digenea</taxon>
        <taxon>Opisthorchiida</taxon>
        <taxon>Opisthorchiata</taxon>
        <taxon>Opisthorchiidae</taxon>
        <taxon>Opisthorchis</taxon>
    </lineage>
</organism>
<feature type="transmembrane region" description="Helical" evidence="1">
    <location>
        <begin position="42"/>
        <end position="67"/>
    </location>
</feature>
<evidence type="ECO:0000256" key="2">
    <source>
        <dbReference type="SAM" id="SignalP"/>
    </source>
</evidence>
<protein>
    <recommendedName>
        <fullName evidence="5">MARVEL domain-containing protein</fullName>
    </recommendedName>
</protein>
<accession>A0A4S2LMT8</accession>
<evidence type="ECO:0000313" key="4">
    <source>
        <dbReference type="Proteomes" id="UP000308267"/>
    </source>
</evidence>
<evidence type="ECO:0008006" key="5">
    <source>
        <dbReference type="Google" id="ProtNLM"/>
    </source>
</evidence>
<keyword evidence="1" id="KW-0812">Transmembrane</keyword>
<gene>
    <name evidence="3" type="ORF">CRM22_006091</name>
</gene>
<evidence type="ECO:0000313" key="3">
    <source>
        <dbReference type="EMBL" id="TGZ65002.1"/>
    </source>
</evidence>
<dbReference type="AlphaFoldDB" id="A0A4S2LMT8"/>
<comment type="caution">
    <text evidence="3">The sequence shown here is derived from an EMBL/GenBank/DDBJ whole genome shotgun (WGS) entry which is preliminary data.</text>
</comment>
<reference evidence="3 4" key="1">
    <citation type="journal article" date="2019" name="BMC Genomics">
        <title>New insights from Opisthorchis felineus genome: update on genomics of the epidemiologically important liver flukes.</title>
        <authorList>
            <person name="Ershov N.I."/>
            <person name="Mordvinov V.A."/>
            <person name="Prokhortchouk E.B."/>
            <person name="Pakharukova M.Y."/>
            <person name="Gunbin K.V."/>
            <person name="Ustyantsev K."/>
            <person name="Genaev M.A."/>
            <person name="Blinov A.G."/>
            <person name="Mazur A."/>
            <person name="Boulygina E."/>
            <person name="Tsygankova S."/>
            <person name="Khrameeva E."/>
            <person name="Chekanov N."/>
            <person name="Fan G."/>
            <person name="Xiao A."/>
            <person name="Zhang H."/>
            <person name="Xu X."/>
            <person name="Yang H."/>
            <person name="Solovyev V."/>
            <person name="Lee S.M."/>
            <person name="Liu X."/>
            <person name="Afonnikov D.A."/>
            <person name="Skryabin K.G."/>
        </authorList>
    </citation>
    <scope>NUCLEOTIDE SEQUENCE [LARGE SCALE GENOMIC DNA]</scope>
    <source>
        <strain evidence="3">AK-0245</strain>
        <tissue evidence="3">Whole organism</tissue>
    </source>
</reference>
<evidence type="ECO:0000256" key="1">
    <source>
        <dbReference type="SAM" id="Phobius"/>
    </source>
</evidence>
<feature type="signal peptide" evidence="2">
    <location>
        <begin position="1"/>
        <end position="21"/>
    </location>
</feature>
<feature type="chain" id="PRO_5020941688" description="MARVEL domain-containing protein" evidence="2">
    <location>
        <begin position="22"/>
        <end position="133"/>
    </location>
</feature>
<dbReference type="EMBL" id="SJOL01006567">
    <property type="protein sequence ID" value="TGZ65002.1"/>
    <property type="molecule type" value="Genomic_DNA"/>
</dbReference>
<feature type="transmembrane region" description="Helical" evidence="1">
    <location>
        <begin position="108"/>
        <end position="128"/>
    </location>
</feature>
<sequence>MNVPFLKILFLSNLLLSLLLALVAIGVNPASKSGASDSDERVVIAFTSISIIMFILASIVQIILFFALKEHYKIVVYVITGLVAAGLLSFAIATGVAYKPVPATTSDWLHCGCWVSLMAMITSVIFIFKPMDE</sequence>
<keyword evidence="2" id="KW-0732">Signal</keyword>
<proteinExistence type="predicted"/>